<evidence type="ECO:0000256" key="1">
    <source>
        <dbReference type="SAM" id="Coils"/>
    </source>
</evidence>
<accession>Q7LZZ9</accession>
<feature type="coiled-coil region" evidence="1">
    <location>
        <begin position="133"/>
        <end position="208"/>
    </location>
</feature>
<feature type="compositionally biased region" description="Acidic residues" evidence="2">
    <location>
        <begin position="327"/>
        <end position="345"/>
    </location>
</feature>
<evidence type="ECO:0000313" key="3">
    <source>
        <dbReference type="PIR" id="A47312"/>
    </source>
</evidence>
<protein>
    <submittedName>
        <fullName evidence="3">NS34 homolog</fullName>
    </submittedName>
</protein>
<feature type="compositionally biased region" description="Acidic residues" evidence="2">
    <location>
        <begin position="273"/>
        <end position="305"/>
    </location>
</feature>
<feature type="compositionally biased region" description="Basic and acidic residues" evidence="2">
    <location>
        <begin position="306"/>
        <end position="317"/>
    </location>
</feature>
<reference evidence="3" key="1">
    <citation type="journal article" date="1993" name="Virology">
        <title>Gene 5 of the IDIR agent (group B rotavirus) encodes a protein equivalent to NS34 of group A rotavirus.</title>
        <authorList>
            <person name="Eiden J.J."/>
        </authorList>
    </citation>
    <scope>NUCLEOTIDE SEQUENCE</scope>
</reference>
<evidence type="ECO:0000256" key="2">
    <source>
        <dbReference type="SAM" id="MobiDB-lite"/>
    </source>
</evidence>
<dbReference type="PIR" id="A47312">
    <property type="entry name" value="A47312"/>
</dbReference>
<sequence length="390" mass="44772">MALNALASILETVLVECNVPDVARVMNRFEDALYDCGMRIEDWRDAYYNERLPKRMTSTTMSTQLMNLEIENLHLRNKAWAEGADRKFRLMSSFDLSTKNGHTILVPKTRNAEIILANSSSEVKLSDHPSQAVDRLVKKNHALTEKVAQLESAKQDDNSTIILCKAVEDMSEKLRKAEKESSDLEKLLLECNRSNSRLKRQLEICEEETTDRLAAVNAHHKEETEIMRREIYRLQIVNAQLNDRNLVLEEQHGHHLDMIRGLAARAGLVVDEGDSGFETENSDDDSSEEEDDNGFDIEDMMEPGDDEQRPRGGENPRRQARLRQMDNESENGDELDIDDMIEPGEDEQRPRGGRNPHTQARLIQMQDELENMIEDLHILDEEFDNALFLL</sequence>
<feature type="region of interest" description="Disordered" evidence="2">
    <location>
        <begin position="273"/>
        <end position="357"/>
    </location>
</feature>
<keyword evidence="1" id="KW-0175">Coiled coil</keyword>
<name>Q7LZZ9_9REOV</name>
<dbReference type="CDD" id="cd20714">
    <property type="entry name" value="NSP3_rotavirus"/>
    <property type="match status" value="1"/>
</dbReference>
<proteinExistence type="predicted"/>
<organism evidence="3">
    <name type="scientific">Rotavirus B</name>
    <dbReference type="NCBI Taxonomy" id="28876"/>
    <lineage>
        <taxon>Viruses</taxon>
        <taxon>Riboviria</taxon>
        <taxon>Orthornavirae</taxon>
        <taxon>Duplornaviricota</taxon>
        <taxon>Resentoviricetes</taxon>
        <taxon>Reovirales</taxon>
        <taxon>Sedoreoviridae</taxon>
        <taxon>Rotavirus</taxon>
        <taxon>Rotavirus betagastroenteritidis</taxon>
    </lineage>
</organism>